<dbReference type="SUPFAM" id="SSF46565">
    <property type="entry name" value="Chaperone J-domain"/>
    <property type="match status" value="1"/>
</dbReference>
<dbReference type="GO" id="GO:0001671">
    <property type="term" value="F:ATPase activator activity"/>
    <property type="evidence" value="ECO:0007669"/>
    <property type="project" value="InterPro"/>
</dbReference>
<dbReference type="WBParaSite" id="PTRK_0001091300.1">
    <property type="protein sequence ID" value="PTRK_0001091300.1"/>
    <property type="gene ID" value="PTRK_0001091300"/>
</dbReference>
<dbReference type="Pfam" id="PF00226">
    <property type="entry name" value="DnaJ"/>
    <property type="match status" value="1"/>
</dbReference>
<comment type="similarity">
    <text evidence="1">Belongs to the HscB family.</text>
</comment>
<dbReference type="Gene3D" id="1.10.287.110">
    <property type="entry name" value="DnaJ domain"/>
    <property type="match status" value="1"/>
</dbReference>
<evidence type="ECO:0000313" key="5">
    <source>
        <dbReference type="Proteomes" id="UP000038045"/>
    </source>
</evidence>
<proteinExistence type="inferred from homology"/>
<dbReference type="SMART" id="SM00271">
    <property type="entry name" value="DnaJ"/>
    <property type="match status" value="1"/>
</dbReference>
<keyword evidence="3" id="KW-0175">Coiled coil</keyword>
<reference evidence="6" key="1">
    <citation type="submission" date="2017-02" db="UniProtKB">
        <authorList>
            <consortium name="WormBaseParasite"/>
        </authorList>
    </citation>
    <scope>IDENTIFICATION</scope>
</reference>
<dbReference type="CDD" id="cd06257">
    <property type="entry name" value="DnaJ"/>
    <property type="match status" value="1"/>
</dbReference>
<dbReference type="Pfam" id="PF07743">
    <property type="entry name" value="HSCB_C"/>
    <property type="match status" value="1"/>
</dbReference>
<evidence type="ECO:0000313" key="6">
    <source>
        <dbReference type="WBParaSite" id="PTRK_0001091300.1"/>
    </source>
</evidence>
<dbReference type="InterPro" id="IPR009073">
    <property type="entry name" value="HscB_oligo_C"/>
</dbReference>
<evidence type="ECO:0000259" key="4">
    <source>
        <dbReference type="PROSITE" id="PS50076"/>
    </source>
</evidence>
<dbReference type="InterPro" id="IPR036869">
    <property type="entry name" value="J_dom_sf"/>
</dbReference>
<feature type="domain" description="J" evidence="4">
    <location>
        <begin position="46"/>
        <end position="118"/>
    </location>
</feature>
<organism evidence="5 6">
    <name type="scientific">Parastrongyloides trichosuri</name>
    <name type="common">Possum-specific nematode worm</name>
    <dbReference type="NCBI Taxonomy" id="131310"/>
    <lineage>
        <taxon>Eukaryota</taxon>
        <taxon>Metazoa</taxon>
        <taxon>Ecdysozoa</taxon>
        <taxon>Nematoda</taxon>
        <taxon>Chromadorea</taxon>
        <taxon>Rhabditida</taxon>
        <taxon>Tylenchina</taxon>
        <taxon>Panagrolaimomorpha</taxon>
        <taxon>Strongyloidoidea</taxon>
        <taxon>Strongyloididae</taxon>
        <taxon>Parastrongyloides</taxon>
    </lineage>
</organism>
<evidence type="ECO:0000256" key="1">
    <source>
        <dbReference type="ARBA" id="ARBA00010476"/>
    </source>
</evidence>
<evidence type="ECO:0000256" key="2">
    <source>
        <dbReference type="ARBA" id="ARBA00023186"/>
    </source>
</evidence>
<dbReference type="PANTHER" id="PTHR14021">
    <property type="entry name" value="IRON-SULFUR CLUSTER CO-CHAPERONE PROTEIN HSCB"/>
    <property type="match status" value="1"/>
</dbReference>
<dbReference type="GO" id="GO:0044571">
    <property type="term" value="P:[2Fe-2S] cluster assembly"/>
    <property type="evidence" value="ECO:0007669"/>
    <property type="project" value="InterPro"/>
</dbReference>
<dbReference type="SUPFAM" id="SSF47144">
    <property type="entry name" value="HSC20 (HSCB), C-terminal oligomerisation domain"/>
    <property type="match status" value="1"/>
</dbReference>
<dbReference type="InterPro" id="IPR036386">
    <property type="entry name" value="HscB_C_sf"/>
</dbReference>
<dbReference type="PROSITE" id="PS50076">
    <property type="entry name" value="DNAJ_2"/>
    <property type="match status" value="1"/>
</dbReference>
<protein>
    <submittedName>
        <fullName evidence="6">J domain-containing protein</fullName>
    </submittedName>
</protein>
<dbReference type="GO" id="GO:0005739">
    <property type="term" value="C:mitochondrion"/>
    <property type="evidence" value="ECO:0007669"/>
    <property type="project" value="TreeGrafter"/>
</dbReference>
<dbReference type="GO" id="GO:0051259">
    <property type="term" value="P:protein complex oligomerization"/>
    <property type="evidence" value="ECO:0007669"/>
    <property type="project" value="InterPro"/>
</dbReference>
<dbReference type="STRING" id="131310.A0A0N4ZQX2"/>
<dbReference type="InterPro" id="IPR004640">
    <property type="entry name" value="HscB"/>
</dbReference>
<dbReference type="InterPro" id="IPR001623">
    <property type="entry name" value="DnaJ_domain"/>
</dbReference>
<dbReference type="PANTHER" id="PTHR14021:SF15">
    <property type="entry name" value="IRON-SULFUR CLUSTER CO-CHAPERONE PROTEIN HSCB"/>
    <property type="match status" value="1"/>
</dbReference>
<dbReference type="GO" id="GO:0051087">
    <property type="term" value="F:protein-folding chaperone binding"/>
    <property type="evidence" value="ECO:0007669"/>
    <property type="project" value="InterPro"/>
</dbReference>
<feature type="coiled-coil region" evidence="3">
    <location>
        <begin position="129"/>
        <end position="176"/>
    </location>
</feature>
<keyword evidence="2" id="KW-0143">Chaperone</keyword>
<dbReference type="NCBIfam" id="TIGR00714">
    <property type="entry name" value="hscB"/>
    <property type="match status" value="1"/>
</dbReference>
<evidence type="ECO:0000256" key="3">
    <source>
        <dbReference type="SAM" id="Coils"/>
    </source>
</evidence>
<dbReference type="Gene3D" id="1.20.1280.20">
    <property type="entry name" value="HscB, C-terminal domain"/>
    <property type="match status" value="1"/>
</dbReference>
<keyword evidence="5" id="KW-1185">Reference proteome</keyword>
<dbReference type="AlphaFoldDB" id="A0A0N4ZQX2"/>
<accession>A0A0N4ZQX2</accession>
<sequence length="206" mass="24550">MIDKPYFFYRFLLLRDIRCWKCDKETGKIIFCNNCDIIQKPDENICPFERLKIKKTFTVDEKDIKTKLRELQSKVHPDKFSNKSVKEKSFSDKHSSLLNEAYKVVMDPLLRAEYLLEESKTKEDDLMEDNELLMEMMELNEEISNISNNDSLNQKKDDMEKERNNIIRNLDDAFKNNDIDEAKKLVTRLKYITSARKHILKRLGLD</sequence>
<dbReference type="Proteomes" id="UP000038045">
    <property type="component" value="Unplaced"/>
</dbReference>
<name>A0A0N4ZQX2_PARTI</name>